<dbReference type="EMBL" id="APMQ01000024">
    <property type="protein sequence ID" value="ENZ74997.1"/>
    <property type="molecule type" value="Genomic_DNA"/>
</dbReference>
<sequence length="177" mass="20319">MQSFPNLGAPSMNAVLFLGYDGCLHPISVEHSDNKPFLPDKSSKLFEHAPNLVALLAPYPNVDIVLSTDWVQIYGAETSSRYLPEDLRKRVVGTTDEFRGESLKPVLMSKFDRIMRYVICRHVRVWLALNRDDGGWPEAFMTQLVWPHPHLGIADKETREDLKDKLYLLNARGQRWL</sequence>
<name>R0E0A7_RALPI</name>
<accession>R0E0A7</accession>
<evidence type="ECO:0000313" key="1">
    <source>
        <dbReference type="EMBL" id="ENZ74997.1"/>
    </source>
</evidence>
<reference evidence="1 2" key="1">
    <citation type="journal article" date="2013" name="Genome Announc.">
        <title>Draft Genome Sequence for Ralstonia sp. Strain OR214, a Bacterium with Potential for Bioremediation.</title>
        <authorList>
            <person name="Utturkar S.M."/>
            <person name="Bollmann A."/>
            <person name="Brzoska R.M."/>
            <person name="Klingeman D.M."/>
            <person name="Epstein S.E."/>
            <person name="Palumbo A.V."/>
            <person name="Brown S.D."/>
        </authorList>
    </citation>
    <scope>NUCLEOTIDE SEQUENCE [LARGE SCALE GENOMIC DNA]</scope>
    <source>
        <strain evidence="1 2">OR214</strain>
    </source>
</reference>
<dbReference type="AlphaFoldDB" id="R0E0A7"/>
<dbReference type="Pfam" id="PF18143">
    <property type="entry name" value="HAD_SAK_2"/>
    <property type="match status" value="1"/>
</dbReference>
<proteinExistence type="predicted"/>
<evidence type="ECO:0000313" key="2">
    <source>
        <dbReference type="Proteomes" id="UP000013280"/>
    </source>
</evidence>
<protein>
    <submittedName>
        <fullName evidence="1">Uncharacterized protein</fullName>
    </submittedName>
</protein>
<gene>
    <name evidence="1" type="ORF">OR214_05044</name>
</gene>
<dbReference type="RefSeq" id="WP_004636361.1">
    <property type="nucleotide sequence ID" value="NZ_APMQ01000024.1"/>
</dbReference>
<organism evidence="1 2">
    <name type="scientific">Ralstonia pickettii OR214</name>
    <dbReference type="NCBI Taxonomy" id="1264675"/>
    <lineage>
        <taxon>Bacteria</taxon>
        <taxon>Pseudomonadati</taxon>
        <taxon>Pseudomonadota</taxon>
        <taxon>Betaproteobacteria</taxon>
        <taxon>Burkholderiales</taxon>
        <taxon>Burkholderiaceae</taxon>
        <taxon>Ralstonia</taxon>
    </lineage>
</organism>
<dbReference type="Proteomes" id="UP000013280">
    <property type="component" value="Unassembled WGS sequence"/>
</dbReference>
<comment type="caution">
    <text evidence="1">The sequence shown here is derived from an EMBL/GenBank/DDBJ whole genome shotgun (WGS) entry which is preliminary data.</text>
</comment>